<name>A0A093VNH6_TALMA</name>
<dbReference type="PANTHER" id="PTHR21027:SF1">
    <property type="entry name" value="TRNA-SPLICING ENDONUCLEASE SUBUNIT SEN54"/>
    <property type="match status" value="1"/>
</dbReference>
<gene>
    <name evidence="5" type="ORF">GQ26_0052780</name>
</gene>
<keyword evidence="5" id="KW-0540">Nuclease</keyword>
<dbReference type="PANTHER" id="PTHR21027">
    <property type="entry name" value="TRNA-SPLICING ENDONUCLEASE SUBUNIT SEN54"/>
    <property type="match status" value="1"/>
</dbReference>
<accession>A0A093VNH6</accession>
<dbReference type="EMBL" id="JPOX01000005">
    <property type="protein sequence ID" value="KFX51514.1"/>
    <property type="molecule type" value="Genomic_DNA"/>
</dbReference>
<comment type="similarity">
    <text evidence="1">Belongs to the SEN54 family.</text>
</comment>
<dbReference type="AlphaFoldDB" id="A0A093VNH6"/>
<dbReference type="Pfam" id="PF12928">
    <property type="entry name" value="tRNA_int_end_N2"/>
    <property type="match status" value="1"/>
</dbReference>
<dbReference type="eggNOG" id="KOG4772">
    <property type="taxonomic scope" value="Eukaryota"/>
</dbReference>
<comment type="caution">
    <text evidence="5">The sequence shown here is derived from an EMBL/GenBank/DDBJ whole genome shotgun (WGS) entry which is preliminary data.</text>
</comment>
<proteinExistence type="inferred from homology"/>
<keyword evidence="5" id="KW-0255">Endonuclease</keyword>
<evidence type="ECO:0000313" key="5">
    <source>
        <dbReference type="EMBL" id="KFX51514.1"/>
    </source>
</evidence>
<feature type="region of interest" description="Disordered" evidence="3">
    <location>
        <begin position="94"/>
        <end position="121"/>
    </location>
</feature>
<organism evidence="5">
    <name type="scientific">Talaromyces marneffei PM1</name>
    <dbReference type="NCBI Taxonomy" id="1077442"/>
    <lineage>
        <taxon>Eukaryota</taxon>
        <taxon>Fungi</taxon>
        <taxon>Dikarya</taxon>
        <taxon>Ascomycota</taxon>
        <taxon>Pezizomycotina</taxon>
        <taxon>Eurotiomycetes</taxon>
        <taxon>Eurotiomycetidae</taxon>
        <taxon>Eurotiales</taxon>
        <taxon>Trichocomaceae</taxon>
        <taxon>Talaromyces</taxon>
        <taxon>Talaromyces sect. Talaromyces</taxon>
    </lineage>
</organism>
<keyword evidence="2" id="KW-0819">tRNA processing</keyword>
<keyword evidence="5" id="KW-0378">Hydrolase</keyword>
<sequence>MADLDEDVIRHPTSGDSAPQAEIDLSDEMQDFRFLNSLSLVDTSQAALPRRGEKDFEPNPTMLQSDVLAASRNAMYTAISHPRLHPEKSRCVGIYAPEGPTPPPTEANNQEDAPASVEDKPAKRTIKDPMAGISPDACVCVPQPKGPFFKTMGRADRWNRVWLLPEEAIYLVERGSLYLKWPSTITESVRVDDEDMDVPMSLEAAYACMMGTAGLTLERYVVYSGLKRTGYTVVRAPSWYGTQEEPEHEIDDELSSTGSYIKSISACWNQFYESIAGIVEKDYSAQGPLVGVSTPQTYNALFKKLALIPAYNAAVPKPERKPTEAPFQFTYYIYKPSTPYKISAPQAPDFRIAVVDARSHTSIPTMRQLSALIESSPYEPPRGEKMERNLYSRLRQGYRSAILAIVDQGIVSYLRFADAGFSREKIFETQGPPRGNKGGGYRGKNGGKGKGR</sequence>
<dbReference type="GO" id="GO:0000214">
    <property type="term" value="C:tRNA-intron endonuclease complex"/>
    <property type="evidence" value="ECO:0007669"/>
    <property type="project" value="TreeGrafter"/>
</dbReference>
<feature type="region of interest" description="Disordered" evidence="3">
    <location>
        <begin position="427"/>
        <end position="452"/>
    </location>
</feature>
<feature type="domain" description="tRNA-splicing endonuclease subunit Sen54 N-terminal" evidence="4">
    <location>
        <begin position="76"/>
        <end position="181"/>
    </location>
</feature>
<dbReference type="GO" id="GO:0000379">
    <property type="term" value="P:tRNA-type intron splice site recognition and cleavage"/>
    <property type="evidence" value="ECO:0007669"/>
    <property type="project" value="TreeGrafter"/>
</dbReference>
<evidence type="ECO:0000256" key="2">
    <source>
        <dbReference type="ARBA" id="ARBA00022694"/>
    </source>
</evidence>
<dbReference type="HOGENOM" id="CLU_028449_2_0_1"/>
<feature type="region of interest" description="Disordered" evidence="3">
    <location>
        <begin position="1"/>
        <end position="22"/>
    </location>
</feature>
<reference evidence="5" key="1">
    <citation type="journal article" date="2014" name="PLoS Genet.">
        <title>Signature Gene Expression Reveals Novel Clues to the Molecular Mechanisms of Dimorphic Transition in Penicillium marneffei.</title>
        <authorList>
            <person name="Yang E."/>
            <person name="Wang G."/>
            <person name="Cai J."/>
            <person name="Woo P.C."/>
            <person name="Lau S.K."/>
            <person name="Yuen K.-Y."/>
            <person name="Chow W.-N."/>
            <person name="Lin X."/>
        </authorList>
    </citation>
    <scope>NUCLEOTIDE SEQUENCE [LARGE SCALE GENOMIC DNA]</scope>
    <source>
        <strain evidence="5">PM1</strain>
    </source>
</reference>
<evidence type="ECO:0000256" key="1">
    <source>
        <dbReference type="ARBA" id="ARBA00005736"/>
    </source>
</evidence>
<dbReference type="GO" id="GO:0004519">
    <property type="term" value="F:endonuclease activity"/>
    <property type="evidence" value="ECO:0007669"/>
    <property type="project" value="UniProtKB-KW"/>
</dbReference>
<evidence type="ECO:0000256" key="3">
    <source>
        <dbReference type="SAM" id="MobiDB-lite"/>
    </source>
</evidence>
<dbReference type="InterPro" id="IPR024336">
    <property type="entry name" value="tRNA_splic_suSen54_N"/>
</dbReference>
<evidence type="ECO:0000259" key="4">
    <source>
        <dbReference type="Pfam" id="PF12928"/>
    </source>
</evidence>
<dbReference type="InterPro" id="IPR024337">
    <property type="entry name" value="tRNA_splic_suSen54"/>
</dbReference>
<protein>
    <submittedName>
        <fullName evidence="5">Putative tRNA-splicing endonuclease subunit sen54</fullName>
    </submittedName>
</protein>